<evidence type="ECO:0000313" key="6">
    <source>
        <dbReference type="Proteomes" id="UP001596039"/>
    </source>
</evidence>
<feature type="domain" description="PDZ" evidence="3">
    <location>
        <begin position="128"/>
        <end position="210"/>
    </location>
</feature>
<feature type="transmembrane region" description="Helical" evidence="2">
    <location>
        <begin position="12"/>
        <end position="32"/>
    </location>
</feature>
<keyword evidence="1" id="KW-0720">Serine protease</keyword>
<dbReference type="PROSITE" id="PS50106">
    <property type="entry name" value="PDZ"/>
    <property type="match status" value="1"/>
</dbReference>
<proteinExistence type="inferred from homology"/>
<dbReference type="Gene3D" id="3.30.230.10">
    <property type="match status" value="1"/>
</dbReference>
<comment type="similarity">
    <text evidence="1">Belongs to the peptidase S16 family.</text>
</comment>
<dbReference type="Pfam" id="PF13180">
    <property type="entry name" value="PDZ_2"/>
    <property type="match status" value="1"/>
</dbReference>
<feature type="active site" evidence="1">
    <location>
        <position position="300"/>
    </location>
</feature>
<keyword evidence="2" id="KW-1133">Transmembrane helix</keyword>
<keyword evidence="1" id="KW-0378">Hydrolase</keyword>
<dbReference type="InterPro" id="IPR020568">
    <property type="entry name" value="Ribosomal_Su5_D2-typ_SF"/>
</dbReference>
<dbReference type="InterPro" id="IPR008269">
    <property type="entry name" value="Lon_proteolytic"/>
</dbReference>
<comment type="catalytic activity">
    <reaction evidence="1">
        <text>Hydrolysis of proteins in presence of ATP.</text>
        <dbReference type="EC" id="3.4.21.53"/>
    </reaction>
</comment>
<keyword evidence="6" id="KW-1185">Reference proteome</keyword>
<name>A0ABW0NM21_9MICO</name>
<dbReference type="EC" id="3.4.21.53" evidence="1"/>
<sequence length="363" mass="37501">MRSLFSDRGRVARATGWLLLVAAVTGTVLIGVSPSPYAVERPGPVYNVLGKTLVSGKNVPLIEIPGRTTYPAGGMLDMLTVYVDGSPQQRVSWIELAGSWFDASRAAVPLDEIYPPGQTDKQANEESALDMSNSQQNAIAAALTELKVGYTSQLLVAQVIKGTPAAGRLKAGDELVTVDGEPITGLAVLQSAIRATGTSGSVSLVIRRAGTTKTVEITPEINAETGKPAIGIYTGSRFDFPFDVKIQLQDVGGPSAGMMLALGIYDKLTPGSLTGGKHIAGTGTIDPDGSVGAIGGIRQKLYGARDDGASWFLAPASNCDEVRGHIPSGIRVVAVKTLDDSLAAVRAIASGSGTGSLPSCPAK</sequence>
<organism evidence="5 6">
    <name type="scientific">Lysinimonas soli</name>
    <dbReference type="NCBI Taxonomy" id="1074233"/>
    <lineage>
        <taxon>Bacteria</taxon>
        <taxon>Bacillati</taxon>
        <taxon>Actinomycetota</taxon>
        <taxon>Actinomycetes</taxon>
        <taxon>Micrococcales</taxon>
        <taxon>Microbacteriaceae</taxon>
        <taxon>Lysinimonas</taxon>
    </lineage>
</organism>
<dbReference type="InterPro" id="IPR001478">
    <property type="entry name" value="PDZ"/>
</dbReference>
<accession>A0ABW0NM21</accession>
<feature type="domain" description="Lon proteolytic" evidence="4">
    <location>
        <begin position="250"/>
        <end position="348"/>
    </location>
</feature>
<feature type="active site" evidence="1">
    <location>
        <position position="255"/>
    </location>
</feature>
<reference evidence="6" key="1">
    <citation type="journal article" date="2019" name="Int. J. Syst. Evol. Microbiol.">
        <title>The Global Catalogue of Microorganisms (GCM) 10K type strain sequencing project: providing services to taxonomists for standard genome sequencing and annotation.</title>
        <authorList>
            <consortium name="The Broad Institute Genomics Platform"/>
            <consortium name="The Broad Institute Genome Sequencing Center for Infectious Disease"/>
            <person name="Wu L."/>
            <person name="Ma J."/>
        </authorList>
    </citation>
    <scope>NUCLEOTIDE SEQUENCE [LARGE SCALE GENOMIC DNA]</scope>
    <source>
        <strain evidence="6">CGMCC 4.6997</strain>
    </source>
</reference>
<dbReference type="Proteomes" id="UP001596039">
    <property type="component" value="Unassembled WGS sequence"/>
</dbReference>
<dbReference type="SUPFAM" id="SSF50156">
    <property type="entry name" value="PDZ domain-like"/>
    <property type="match status" value="1"/>
</dbReference>
<dbReference type="InterPro" id="IPR014721">
    <property type="entry name" value="Ribsml_uS5_D2-typ_fold_subgr"/>
</dbReference>
<dbReference type="InterPro" id="IPR036034">
    <property type="entry name" value="PDZ_sf"/>
</dbReference>
<dbReference type="RefSeq" id="WP_386738647.1">
    <property type="nucleotide sequence ID" value="NZ_JBHSMG010000001.1"/>
</dbReference>
<keyword evidence="2" id="KW-0812">Transmembrane</keyword>
<dbReference type="SUPFAM" id="SSF54211">
    <property type="entry name" value="Ribosomal protein S5 domain 2-like"/>
    <property type="match status" value="1"/>
</dbReference>
<dbReference type="SMART" id="SM00228">
    <property type="entry name" value="PDZ"/>
    <property type="match status" value="1"/>
</dbReference>
<dbReference type="InterPro" id="IPR027065">
    <property type="entry name" value="Lon_Prtase"/>
</dbReference>
<evidence type="ECO:0000313" key="5">
    <source>
        <dbReference type="EMBL" id="MFC5501041.1"/>
    </source>
</evidence>
<dbReference type="PROSITE" id="PS51786">
    <property type="entry name" value="LON_PROTEOLYTIC"/>
    <property type="match status" value="1"/>
</dbReference>
<comment type="caution">
    <text evidence="5">The sequence shown here is derived from an EMBL/GenBank/DDBJ whole genome shotgun (WGS) entry which is preliminary data.</text>
</comment>
<dbReference type="EMBL" id="JBHSMG010000001">
    <property type="protein sequence ID" value="MFC5501041.1"/>
    <property type="molecule type" value="Genomic_DNA"/>
</dbReference>
<evidence type="ECO:0000259" key="3">
    <source>
        <dbReference type="PROSITE" id="PS50106"/>
    </source>
</evidence>
<dbReference type="PANTHER" id="PTHR10046">
    <property type="entry name" value="ATP DEPENDENT LON PROTEASE FAMILY MEMBER"/>
    <property type="match status" value="1"/>
</dbReference>
<protein>
    <recommendedName>
        <fullName evidence="1">endopeptidase La</fullName>
        <ecNumber evidence="1">3.4.21.53</ecNumber>
    </recommendedName>
</protein>
<evidence type="ECO:0000256" key="1">
    <source>
        <dbReference type="PROSITE-ProRule" id="PRU01122"/>
    </source>
</evidence>
<keyword evidence="1" id="KW-0645">Protease</keyword>
<dbReference type="Pfam" id="PF05362">
    <property type="entry name" value="Lon_C"/>
    <property type="match status" value="1"/>
</dbReference>
<gene>
    <name evidence="5" type="ORF">ACFPJ4_02170</name>
</gene>
<evidence type="ECO:0000256" key="2">
    <source>
        <dbReference type="SAM" id="Phobius"/>
    </source>
</evidence>
<evidence type="ECO:0000259" key="4">
    <source>
        <dbReference type="PROSITE" id="PS51786"/>
    </source>
</evidence>
<keyword evidence="2" id="KW-0472">Membrane</keyword>